<dbReference type="PROSITE" id="PS01031">
    <property type="entry name" value="SHSP"/>
    <property type="match status" value="1"/>
</dbReference>
<evidence type="ECO:0000259" key="5">
    <source>
        <dbReference type="PROSITE" id="PS01031"/>
    </source>
</evidence>
<dbReference type="CDD" id="cd06472">
    <property type="entry name" value="ACD_ScHsp26_like"/>
    <property type="match status" value="1"/>
</dbReference>
<dbReference type="InterPro" id="IPR002068">
    <property type="entry name" value="A-crystallin/Hsp20_dom"/>
</dbReference>
<dbReference type="Gene3D" id="2.60.40.790">
    <property type="match status" value="1"/>
</dbReference>
<evidence type="ECO:0000256" key="1">
    <source>
        <dbReference type="ARBA" id="ARBA00023016"/>
    </source>
</evidence>
<dbReference type="InterPro" id="IPR031107">
    <property type="entry name" value="Small_HSP"/>
</dbReference>
<dbReference type="PANTHER" id="PTHR11527">
    <property type="entry name" value="HEAT-SHOCK PROTEIN 20 FAMILY MEMBER"/>
    <property type="match status" value="1"/>
</dbReference>
<accession>A0A5J5B001</accession>
<dbReference type="GO" id="GO:0006950">
    <property type="term" value="P:response to stress"/>
    <property type="evidence" value="ECO:0007669"/>
    <property type="project" value="UniProtKB-ARBA"/>
</dbReference>
<dbReference type="Pfam" id="PF00011">
    <property type="entry name" value="HSP20"/>
    <property type="match status" value="1"/>
</dbReference>
<evidence type="ECO:0000256" key="3">
    <source>
        <dbReference type="RuleBase" id="RU003616"/>
    </source>
</evidence>
<keyword evidence="4" id="KW-0732">Signal</keyword>
<reference evidence="7 8" key="1">
    <citation type="submission" date="2019-09" db="EMBL/GenBank/DDBJ databases">
        <title>A chromosome-level genome assembly of the Chinese tupelo Nyssa sinensis.</title>
        <authorList>
            <person name="Yang X."/>
            <person name="Kang M."/>
            <person name="Yang Y."/>
            <person name="Xiong H."/>
            <person name="Wang M."/>
            <person name="Zhang Z."/>
            <person name="Wang Z."/>
            <person name="Wu H."/>
            <person name="Ma T."/>
            <person name="Liu J."/>
            <person name="Xi Z."/>
        </authorList>
    </citation>
    <scope>NUCLEOTIDE SEQUENCE [LARGE SCALE GENOMIC DNA]</scope>
    <source>
        <strain evidence="7">J267</strain>
        <tissue evidence="7">Leaf</tissue>
    </source>
</reference>
<evidence type="ECO:0000313" key="8">
    <source>
        <dbReference type="Proteomes" id="UP000325577"/>
    </source>
</evidence>
<dbReference type="InterPro" id="IPR007052">
    <property type="entry name" value="CS_dom"/>
</dbReference>
<dbReference type="Proteomes" id="UP000325577">
    <property type="component" value="Linkage Group LG16"/>
</dbReference>
<feature type="chain" id="PRO_5023831046" evidence="4">
    <location>
        <begin position="27"/>
        <end position="182"/>
    </location>
</feature>
<dbReference type="InterPro" id="IPR008978">
    <property type="entry name" value="HSP20-like_chaperone"/>
</dbReference>
<keyword evidence="8" id="KW-1185">Reference proteome</keyword>
<dbReference type="PROSITE" id="PS51203">
    <property type="entry name" value="CS"/>
    <property type="match status" value="1"/>
</dbReference>
<gene>
    <name evidence="7" type="ORF">F0562_029111</name>
</gene>
<evidence type="ECO:0000259" key="6">
    <source>
        <dbReference type="PROSITE" id="PS51203"/>
    </source>
</evidence>
<proteinExistence type="inferred from homology"/>
<organism evidence="7 8">
    <name type="scientific">Nyssa sinensis</name>
    <dbReference type="NCBI Taxonomy" id="561372"/>
    <lineage>
        <taxon>Eukaryota</taxon>
        <taxon>Viridiplantae</taxon>
        <taxon>Streptophyta</taxon>
        <taxon>Embryophyta</taxon>
        <taxon>Tracheophyta</taxon>
        <taxon>Spermatophyta</taxon>
        <taxon>Magnoliopsida</taxon>
        <taxon>eudicotyledons</taxon>
        <taxon>Gunneridae</taxon>
        <taxon>Pentapetalae</taxon>
        <taxon>asterids</taxon>
        <taxon>Cornales</taxon>
        <taxon>Nyssaceae</taxon>
        <taxon>Nyssa</taxon>
    </lineage>
</organism>
<sequence>MASSSVTICLLMAAITVTLMPLQTTALVPYNPSPWEMMIPFEDPFKIIEQIPLTVPKAVESLALARADWKETPTEHIISLDVPDLKKEDIKIEVEDKVLRISGERKSEEVVEDEKWHRAERITGKFWRQFRLPGDADLDKIKARLENGVLRITVPKLAEKKKSQAKYGRNVLVVWKECNFII</sequence>
<dbReference type="OrthoDB" id="5511210at2759"/>
<name>A0A5J5B001_9ASTE</name>
<evidence type="ECO:0000256" key="4">
    <source>
        <dbReference type="SAM" id="SignalP"/>
    </source>
</evidence>
<evidence type="ECO:0000313" key="7">
    <source>
        <dbReference type="EMBL" id="KAA8536633.1"/>
    </source>
</evidence>
<evidence type="ECO:0000256" key="2">
    <source>
        <dbReference type="PROSITE-ProRule" id="PRU00285"/>
    </source>
</evidence>
<feature type="domain" description="CS" evidence="6">
    <location>
        <begin position="62"/>
        <end position="179"/>
    </location>
</feature>
<feature type="domain" description="SHSP" evidence="5">
    <location>
        <begin position="58"/>
        <end position="174"/>
    </location>
</feature>
<keyword evidence="1" id="KW-0346">Stress response</keyword>
<feature type="signal peptide" evidence="4">
    <location>
        <begin position="1"/>
        <end position="26"/>
    </location>
</feature>
<protein>
    <submittedName>
        <fullName evidence="7">Uncharacterized protein</fullName>
    </submittedName>
</protein>
<dbReference type="AlphaFoldDB" id="A0A5J5B001"/>
<dbReference type="SUPFAM" id="SSF49764">
    <property type="entry name" value="HSP20-like chaperones"/>
    <property type="match status" value="1"/>
</dbReference>
<dbReference type="EMBL" id="CM018039">
    <property type="protein sequence ID" value="KAA8536633.1"/>
    <property type="molecule type" value="Genomic_DNA"/>
</dbReference>
<comment type="similarity">
    <text evidence="2 3">Belongs to the small heat shock protein (HSP20) family.</text>
</comment>